<dbReference type="InterPro" id="IPR034202">
    <property type="entry name" value="Subtilisin_Carlsberg-like"/>
</dbReference>
<dbReference type="Gene3D" id="3.30.70.80">
    <property type="entry name" value="Peptidase S8 propeptide/proteinase inhibitor I9"/>
    <property type="match status" value="1"/>
</dbReference>
<keyword evidence="4" id="KW-0964">Secreted</keyword>
<feature type="domain" description="Peptidase S8/S53" evidence="12">
    <location>
        <begin position="114"/>
        <end position="359"/>
    </location>
</feature>
<dbReference type="GO" id="GO:0006508">
    <property type="term" value="P:proteolysis"/>
    <property type="evidence" value="ECO:0007669"/>
    <property type="project" value="UniProtKB-KW"/>
</dbReference>
<evidence type="ECO:0000313" key="16">
    <source>
        <dbReference type="Proteomes" id="UP000233440"/>
    </source>
</evidence>
<reference evidence="15 16" key="1">
    <citation type="submission" date="2017-11" db="EMBL/GenBank/DDBJ databases">
        <title>Bacillus camelliae sp. nov., isolated from pu'er tea.</title>
        <authorList>
            <person name="Niu L."/>
        </authorList>
    </citation>
    <scope>NUCLEOTIDE SEQUENCE [LARGE SCALE GENOMIC DNA]</scope>
    <source>
        <strain evidence="15 16">7578-1</strain>
    </source>
</reference>
<comment type="similarity">
    <text evidence="3 10 11">Belongs to the peptidase S8 family.</text>
</comment>
<evidence type="ECO:0000256" key="10">
    <source>
        <dbReference type="PROSITE-ProRule" id="PRU01240"/>
    </source>
</evidence>
<dbReference type="PANTHER" id="PTHR43806:SF11">
    <property type="entry name" value="CEREVISIN-RELATED"/>
    <property type="match status" value="1"/>
</dbReference>
<dbReference type="Gene3D" id="3.40.50.200">
    <property type="entry name" value="Peptidase S8/S53 domain"/>
    <property type="match status" value="1"/>
</dbReference>
<evidence type="ECO:0000256" key="9">
    <source>
        <dbReference type="ARBA" id="ARBA00022837"/>
    </source>
</evidence>
<evidence type="ECO:0000256" key="8">
    <source>
        <dbReference type="ARBA" id="ARBA00022825"/>
    </source>
</evidence>
<dbReference type="Pfam" id="PF01835">
    <property type="entry name" value="MG2"/>
    <property type="match status" value="1"/>
</dbReference>
<sequence length="494" mass="53527">MKKVLYSIFVSFLIFSIFTPVSKAEMKTDKVIVVFKDKIDKKTIDHVNGKIDQSFHNVSAVSVKIPSEDIASLKKRKNVLAVEQDHKVKIAGQWTDWAIKDVKAPLAWKSNYTGKGIKVAVLDTGISKHDDIHVAGGVSFASYTKSYSDDNGHGTHVAGIIGAKNNDIGIVGVAPDASLFAVKVLDSDGTGYLSDIISGIDWSIKNHMDIINLSFGTKEKSVALKQIVDEAYNKGILVVAAAGNGGNTSGTGDTVQFPAKYHSVIAVGAVDHKNQRGTFSATGAGLEVVAPGVNVLSFYLNNEYAYMSGTSMAAPFVSGTLALLKQANPRLSNIQLREILDNQAIDLGKKGKDYLYGYGLIQAPYISTSQVHSTKPKKTMAGTSKKLKMESKKVTSIIISTHKTVYRMGNTVWITTKVTDKETKKPISKANITLSIYSPKGKIKSIHATANANGFASFKLVTTRDYPKGYYRLKTTIKKAGYNTGYSTKTIKLH</sequence>
<dbReference type="InterPro" id="IPR050131">
    <property type="entry name" value="Peptidase_S8_subtilisin-like"/>
</dbReference>
<dbReference type="CDD" id="cd07477">
    <property type="entry name" value="Peptidases_S8_Subtilisin_subset"/>
    <property type="match status" value="1"/>
</dbReference>
<evidence type="ECO:0000256" key="5">
    <source>
        <dbReference type="ARBA" id="ARBA00022670"/>
    </source>
</evidence>
<dbReference type="Pfam" id="PF05922">
    <property type="entry name" value="Inhibitor_I9"/>
    <property type="match status" value="1"/>
</dbReference>
<proteinExistence type="inferred from homology"/>
<evidence type="ECO:0000259" key="12">
    <source>
        <dbReference type="Pfam" id="PF00082"/>
    </source>
</evidence>
<name>A0A2N3LDE3_9BACI</name>
<dbReference type="SUPFAM" id="SSF54897">
    <property type="entry name" value="Protease propeptides/inhibitors"/>
    <property type="match status" value="1"/>
</dbReference>
<dbReference type="GO" id="GO:0004866">
    <property type="term" value="F:endopeptidase inhibitor activity"/>
    <property type="evidence" value="ECO:0007669"/>
    <property type="project" value="InterPro"/>
</dbReference>
<evidence type="ECO:0000256" key="3">
    <source>
        <dbReference type="ARBA" id="ARBA00011073"/>
    </source>
</evidence>
<dbReference type="InterPro" id="IPR010259">
    <property type="entry name" value="S8pro/Inhibitor_I9"/>
</dbReference>
<dbReference type="GO" id="GO:0005576">
    <property type="term" value="C:extracellular region"/>
    <property type="evidence" value="ECO:0007669"/>
    <property type="project" value="UniProtKB-SubCell"/>
</dbReference>
<dbReference type="InterPro" id="IPR036852">
    <property type="entry name" value="Peptidase_S8/S53_dom_sf"/>
</dbReference>
<evidence type="ECO:0000256" key="4">
    <source>
        <dbReference type="ARBA" id="ARBA00022525"/>
    </source>
</evidence>
<feature type="domain" description="Inhibitor I9" evidence="14">
    <location>
        <begin position="42"/>
        <end position="90"/>
    </location>
</feature>
<dbReference type="GO" id="GO:0046872">
    <property type="term" value="F:metal ion binding"/>
    <property type="evidence" value="ECO:0007669"/>
    <property type="project" value="UniProtKB-KW"/>
</dbReference>
<evidence type="ECO:0000256" key="11">
    <source>
        <dbReference type="RuleBase" id="RU003355"/>
    </source>
</evidence>
<keyword evidence="6" id="KW-0479">Metal-binding</keyword>
<keyword evidence="16" id="KW-1185">Reference proteome</keyword>
<feature type="active site" description="Charge relay system" evidence="10">
    <location>
        <position position="153"/>
    </location>
</feature>
<dbReference type="GO" id="GO:0004252">
    <property type="term" value="F:serine-type endopeptidase activity"/>
    <property type="evidence" value="ECO:0007669"/>
    <property type="project" value="UniProtKB-UniRule"/>
</dbReference>
<keyword evidence="9" id="KW-0106">Calcium</keyword>
<comment type="cofactor">
    <cofactor evidence="1">
        <name>Ca(2+)</name>
        <dbReference type="ChEBI" id="CHEBI:29108"/>
    </cofactor>
</comment>
<comment type="caution">
    <text evidence="15">The sequence shown here is derived from an EMBL/GenBank/DDBJ whole genome shotgun (WGS) entry which is preliminary data.</text>
</comment>
<evidence type="ECO:0000259" key="13">
    <source>
        <dbReference type="Pfam" id="PF01835"/>
    </source>
</evidence>
<accession>A0A2N3LDE3</accession>
<feature type="domain" description="Macroglobulin" evidence="13">
    <location>
        <begin position="398"/>
        <end position="487"/>
    </location>
</feature>
<keyword evidence="7 10" id="KW-0378">Hydrolase</keyword>
<evidence type="ECO:0000256" key="2">
    <source>
        <dbReference type="ARBA" id="ARBA00004613"/>
    </source>
</evidence>
<feature type="active site" description="Charge relay system" evidence="10">
    <location>
        <position position="123"/>
    </location>
</feature>
<evidence type="ECO:0000256" key="1">
    <source>
        <dbReference type="ARBA" id="ARBA00001913"/>
    </source>
</evidence>
<dbReference type="AlphaFoldDB" id="A0A2N3LDE3"/>
<organism evidence="15 16">
    <name type="scientific">Heyndrickxia camelliae</name>
    <dbReference type="NCBI Taxonomy" id="1707093"/>
    <lineage>
        <taxon>Bacteria</taxon>
        <taxon>Bacillati</taxon>
        <taxon>Bacillota</taxon>
        <taxon>Bacilli</taxon>
        <taxon>Bacillales</taxon>
        <taxon>Bacillaceae</taxon>
        <taxon>Heyndrickxia</taxon>
    </lineage>
</organism>
<dbReference type="Gene3D" id="2.60.40.1930">
    <property type="match status" value="1"/>
</dbReference>
<dbReference type="PROSITE" id="PS51892">
    <property type="entry name" value="SUBTILASE"/>
    <property type="match status" value="1"/>
</dbReference>
<evidence type="ECO:0000256" key="7">
    <source>
        <dbReference type="ARBA" id="ARBA00022801"/>
    </source>
</evidence>
<evidence type="ECO:0000259" key="14">
    <source>
        <dbReference type="Pfam" id="PF05922"/>
    </source>
</evidence>
<dbReference type="Proteomes" id="UP000233440">
    <property type="component" value="Unassembled WGS sequence"/>
</dbReference>
<protein>
    <submittedName>
        <fullName evidence="15">Peptidase S8/S53 subtilisin kexin sedolisin</fullName>
    </submittedName>
</protein>
<dbReference type="PRINTS" id="PR00723">
    <property type="entry name" value="SUBTILISIN"/>
</dbReference>
<feature type="active site" description="Charge relay system" evidence="10">
    <location>
        <position position="311"/>
    </location>
</feature>
<dbReference type="EMBL" id="PIQO01000034">
    <property type="protein sequence ID" value="PKR82616.1"/>
    <property type="molecule type" value="Genomic_DNA"/>
</dbReference>
<dbReference type="InterPro" id="IPR002890">
    <property type="entry name" value="MG2"/>
</dbReference>
<dbReference type="PROSITE" id="PS00138">
    <property type="entry name" value="SUBTILASE_SER"/>
    <property type="match status" value="1"/>
</dbReference>
<dbReference type="PROSITE" id="PS00137">
    <property type="entry name" value="SUBTILASE_HIS"/>
    <property type="match status" value="1"/>
</dbReference>
<evidence type="ECO:0000256" key="6">
    <source>
        <dbReference type="ARBA" id="ARBA00022723"/>
    </source>
</evidence>
<dbReference type="InterPro" id="IPR037045">
    <property type="entry name" value="S8pro/Inhibitor_I9_sf"/>
</dbReference>
<comment type="subcellular location">
    <subcellularLocation>
        <location evidence="2">Secreted</location>
    </subcellularLocation>
</comment>
<dbReference type="InterPro" id="IPR023827">
    <property type="entry name" value="Peptidase_S8_Asp-AS"/>
</dbReference>
<dbReference type="InterPro" id="IPR022398">
    <property type="entry name" value="Peptidase_S8_His-AS"/>
</dbReference>
<dbReference type="PROSITE" id="PS00136">
    <property type="entry name" value="SUBTILASE_ASP"/>
    <property type="match status" value="1"/>
</dbReference>
<dbReference type="Pfam" id="PF00082">
    <property type="entry name" value="Peptidase_S8"/>
    <property type="match status" value="1"/>
</dbReference>
<keyword evidence="8 10" id="KW-0720">Serine protease</keyword>
<dbReference type="InterPro" id="IPR015500">
    <property type="entry name" value="Peptidase_S8_subtilisin-rel"/>
</dbReference>
<dbReference type="InterPro" id="IPR000209">
    <property type="entry name" value="Peptidase_S8/S53_dom"/>
</dbReference>
<evidence type="ECO:0000313" key="15">
    <source>
        <dbReference type="EMBL" id="PKR82616.1"/>
    </source>
</evidence>
<dbReference type="PANTHER" id="PTHR43806">
    <property type="entry name" value="PEPTIDASE S8"/>
    <property type="match status" value="1"/>
</dbReference>
<gene>
    <name evidence="15" type="ORF">CWO92_23390</name>
</gene>
<dbReference type="InterPro" id="IPR023828">
    <property type="entry name" value="Peptidase_S8_Ser-AS"/>
</dbReference>
<keyword evidence="5 10" id="KW-0645">Protease</keyword>
<dbReference type="SUPFAM" id="SSF52743">
    <property type="entry name" value="Subtilisin-like"/>
    <property type="match status" value="1"/>
</dbReference>